<dbReference type="AlphaFoldDB" id="A0A8H6NBJ1"/>
<dbReference type="Proteomes" id="UP000654918">
    <property type="component" value="Unassembled WGS sequence"/>
</dbReference>
<keyword evidence="2" id="KW-0560">Oxidoreductase</keyword>
<dbReference type="PANTHER" id="PTHR43245">
    <property type="entry name" value="BIFUNCTIONAL POLYMYXIN RESISTANCE PROTEIN ARNA"/>
    <property type="match status" value="1"/>
</dbReference>
<evidence type="ECO:0000259" key="3">
    <source>
        <dbReference type="SMART" id="SM00822"/>
    </source>
</evidence>
<comment type="similarity">
    <text evidence="1">Belongs to the 3-beta-HSD family.</text>
</comment>
<reference evidence="4" key="1">
    <citation type="journal article" date="2020" name="Phytopathology">
        <title>Genome Sequence Resources of Colletotrichum truncatum, C. plurivorum, C. musicola, and C. sojae: Four Species Pathogenic to Soybean (Glycine max).</title>
        <authorList>
            <person name="Rogerio F."/>
            <person name="Boufleur T.R."/>
            <person name="Ciampi-Guillardi M."/>
            <person name="Sukno S.A."/>
            <person name="Thon M.R."/>
            <person name="Massola Junior N.S."/>
            <person name="Baroncelli R."/>
        </authorList>
    </citation>
    <scope>NUCLEOTIDE SEQUENCE</scope>
    <source>
        <strain evidence="4">LFN00145</strain>
    </source>
</reference>
<dbReference type="EMBL" id="WIGO01000153">
    <property type="protein sequence ID" value="KAF6826501.1"/>
    <property type="molecule type" value="Genomic_DNA"/>
</dbReference>
<organism evidence="4 5">
    <name type="scientific">Colletotrichum plurivorum</name>
    <dbReference type="NCBI Taxonomy" id="2175906"/>
    <lineage>
        <taxon>Eukaryota</taxon>
        <taxon>Fungi</taxon>
        <taxon>Dikarya</taxon>
        <taxon>Ascomycota</taxon>
        <taxon>Pezizomycotina</taxon>
        <taxon>Sordariomycetes</taxon>
        <taxon>Hypocreomycetidae</taxon>
        <taxon>Glomerellales</taxon>
        <taxon>Glomerellaceae</taxon>
        <taxon>Colletotrichum</taxon>
        <taxon>Colletotrichum orchidearum species complex</taxon>
    </lineage>
</organism>
<evidence type="ECO:0000256" key="2">
    <source>
        <dbReference type="ARBA" id="ARBA00023002"/>
    </source>
</evidence>
<protein>
    <submittedName>
        <fullName evidence="4">Sterol-4-alpha-carboxylate 3-dehydrogenase</fullName>
    </submittedName>
</protein>
<evidence type="ECO:0000313" key="5">
    <source>
        <dbReference type="Proteomes" id="UP000654918"/>
    </source>
</evidence>
<sequence>MEFETFLVTGGCGFIGSHIVEKLLAKYPTSRIAVVSRDPTKNLFPGVDYHKGDVASADDVDRVVRQVRPSVVFHCAGLMTFGRRVVPDELVRAVNVDGTRNVLEACKRENVKVVVTTSSASVVQREMFRDIEGGDESLPLAREGDDTLIYPMTKAASDKMTLEYDDPAGMRTCTLRPAAVHGERDNDITPSLIRNLRLGKHKIQLGDNANLFSTTYAGNAADAHLAAAEKLLTSPEGVAGEAFFITNGPPLKFWDFSRMVWKAAGDETKVEDVRVVGLGVALAYAWALEWVYWVRGEVPPVTRQTVRFTCMSRWYVIDKARSRLGWEPEVGNEEGVRRAVEWFLENEKRGEGKGGS</sequence>
<accession>A0A8H6NBJ1</accession>
<gene>
    <name evidence="4" type="ORF">CPLU01_09618</name>
</gene>
<dbReference type="Gene3D" id="3.40.50.720">
    <property type="entry name" value="NAD(P)-binding Rossmann-like Domain"/>
    <property type="match status" value="1"/>
</dbReference>
<dbReference type="InterPro" id="IPR057326">
    <property type="entry name" value="KR_dom"/>
</dbReference>
<keyword evidence="5" id="KW-1185">Reference proteome</keyword>
<evidence type="ECO:0000256" key="1">
    <source>
        <dbReference type="ARBA" id="ARBA00009219"/>
    </source>
</evidence>
<comment type="caution">
    <text evidence="4">The sequence shown here is derived from an EMBL/GenBank/DDBJ whole genome shotgun (WGS) entry which is preliminary data.</text>
</comment>
<dbReference type="PANTHER" id="PTHR43245:SF51">
    <property type="entry name" value="SHORT CHAIN DEHYDROGENASE_REDUCTASE FAMILY 42E, MEMBER 2"/>
    <property type="match status" value="1"/>
</dbReference>
<dbReference type="SMART" id="SM00822">
    <property type="entry name" value="PKS_KR"/>
    <property type="match status" value="1"/>
</dbReference>
<proteinExistence type="inferred from homology"/>
<dbReference type="Pfam" id="PF01073">
    <property type="entry name" value="3Beta_HSD"/>
    <property type="match status" value="1"/>
</dbReference>
<dbReference type="InterPro" id="IPR050177">
    <property type="entry name" value="Lipid_A_modif_metabolic_enz"/>
</dbReference>
<evidence type="ECO:0000313" key="4">
    <source>
        <dbReference type="EMBL" id="KAF6826501.1"/>
    </source>
</evidence>
<dbReference type="InterPro" id="IPR002225">
    <property type="entry name" value="3Beta_OHSteriod_DH/Estase"/>
</dbReference>
<dbReference type="SUPFAM" id="SSF51735">
    <property type="entry name" value="NAD(P)-binding Rossmann-fold domains"/>
    <property type="match status" value="1"/>
</dbReference>
<name>A0A8H6NBJ1_9PEZI</name>
<dbReference type="InterPro" id="IPR036291">
    <property type="entry name" value="NAD(P)-bd_dom_sf"/>
</dbReference>
<dbReference type="GO" id="GO:0016616">
    <property type="term" value="F:oxidoreductase activity, acting on the CH-OH group of donors, NAD or NADP as acceptor"/>
    <property type="evidence" value="ECO:0007669"/>
    <property type="project" value="InterPro"/>
</dbReference>
<feature type="domain" description="Ketoreductase" evidence="3">
    <location>
        <begin position="4"/>
        <end position="254"/>
    </location>
</feature>
<dbReference type="GO" id="GO:0006694">
    <property type="term" value="P:steroid biosynthetic process"/>
    <property type="evidence" value="ECO:0007669"/>
    <property type="project" value="InterPro"/>
</dbReference>